<dbReference type="InterPro" id="IPR001242">
    <property type="entry name" value="Condensation_dom"/>
</dbReference>
<dbReference type="GO" id="GO:0003824">
    <property type="term" value="F:catalytic activity"/>
    <property type="evidence" value="ECO:0007669"/>
    <property type="project" value="InterPro"/>
</dbReference>
<name>A0A918IEW2_9ACTN</name>
<feature type="region of interest" description="Disordered" evidence="4">
    <location>
        <begin position="946"/>
        <end position="968"/>
    </location>
</feature>
<keyword evidence="2" id="KW-0596">Phosphopantetheine</keyword>
<dbReference type="SUPFAM" id="SSF52777">
    <property type="entry name" value="CoA-dependent acyltransferases"/>
    <property type="match status" value="2"/>
</dbReference>
<dbReference type="Pfam" id="PF00550">
    <property type="entry name" value="PP-binding"/>
    <property type="match status" value="1"/>
</dbReference>
<dbReference type="InterPro" id="IPR020806">
    <property type="entry name" value="PKS_PP-bd"/>
</dbReference>
<dbReference type="GO" id="GO:0008610">
    <property type="term" value="P:lipid biosynthetic process"/>
    <property type="evidence" value="ECO:0007669"/>
    <property type="project" value="UniProtKB-ARBA"/>
</dbReference>
<comment type="cofactor">
    <cofactor evidence="1">
        <name>pantetheine 4'-phosphate</name>
        <dbReference type="ChEBI" id="CHEBI:47942"/>
    </cofactor>
</comment>
<dbReference type="InterPro" id="IPR025110">
    <property type="entry name" value="AMP-bd_C"/>
</dbReference>
<dbReference type="RefSeq" id="WP_191875184.1">
    <property type="nucleotide sequence ID" value="NZ_BMTD01000009.1"/>
</dbReference>
<evidence type="ECO:0000259" key="5">
    <source>
        <dbReference type="PROSITE" id="PS50075"/>
    </source>
</evidence>
<reference evidence="6" key="1">
    <citation type="journal article" date="2014" name="Int. J. Syst. Evol. Microbiol.">
        <title>Complete genome sequence of Corynebacterium casei LMG S-19264T (=DSM 44701T), isolated from a smear-ripened cheese.</title>
        <authorList>
            <consortium name="US DOE Joint Genome Institute (JGI-PGF)"/>
            <person name="Walter F."/>
            <person name="Albersmeier A."/>
            <person name="Kalinowski J."/>
            <person name="Ruckert C."/>
        </authorList>
    </citation>
    <scope>NUCLEOTIDE SEQUENCE</scope>
    <source>
        <strain evidence="6">JCM 4369</strain>
    </source>
</reference>
<dbReference type="SUPFAM" id="SSF56801">
    <property type="entry name" value="Acetyl-CoA synthetase-like"/>
    <property type="match status" value="1"/>
</dbReference>
<dbReference type="PROSITE" id="PS00012">
    <property type="entry name" value="PHOSPHOPANTETHEINE"/>
    <property type="match status" value="1"/>
</dbReference>
<dbReference type="PANTHER" id="PTHR45527:SF1">
    <property type="entry name" value="FATTY ACID SYNTHASE"/>
    <property type="match status" value="1"/>
</dbReference>
<dbReference type="PROSITE" id="PS50075">
    <property type="entry name" value="CARRIER"/>
    <property type="match status" value="1"/>
</dbReference>
<dbReference type="GO" id="GO:0005737">
    <property type="term" value="C:cytoplasm"/>
    <property type="evidence" value="ECO:0007669"/>
    <property type="project" value="TreeGrafter"/>
</dbReference>
<evidence type="ECO:0000256" key="2">
    <source>
        <dbReference type="ARBA" id="ARBA00022450"/>
    </source>
</evidence>
<dbReference type="Gene3D" id="3.30.559.10">
    <property type="entry name" value="Chloramphenicol acetyltransferase-like domain"/>
    <property type="match status" value="1"/>
</dbReference>
<keyword evidence="3" id="KW-0597">Phosphoprotein</keyword>
<dbReference type="Pfam" id="PF13193">
    <property type="entry name" value="AMP-binding_C"/>
    <property type="match status" value="1"/>
</dbReference>
<dbReference type="InterPro" id="IPR023213">
    <property type="entry name" value="CAT-like_dom_sf"/>
</dbReference>
<dbReference type="Gene3D" id="3.30.559.30">
    <property type="entry name" value="Nonribosomal peptide synthetase, condensation domain"/>
    <property type="match status" value="1"/>
</dbReference>
<dbReference type="GO" id="GO:0043041">
    <property type="term" value="P:amino acid activation for nonribosomal peptide biosynthetic process"/>
    <property type="evidence" value="ECO:0007669"/>
    <property type="project" value="TreeGrafter"/>
</dbReference>
<dbReference type="InterPro" id="IPR042099">
    <property type="entry name" value="ANL_N_sf"/>
</dbReference>
<dbReference type="InterPro" id="IPR036736">
    <property type="entry name" value="ACP-like_sf"/>
</dbReference>
<dbReference type="InterPro" id="IPR045851">
    <property type="entry name" value="AMP-bd_C_sf"/>
</dbReference>
<protein>
    <recommendedName>
        <fullName evidence="5">Carrier domain-containing protein</fullName>
    </recommendedName>
</protein>
<dbReference type="EMBL" id="BMTD01000009">
    <property type="protein sequence ID" value="GGV02255.1"/>
    <property type="molecule type" value="Genomic_DNA"/>
</dbReference>
<dbReference type="InterPro" id="IPR009081">
    <property type="entry name" value="PP-bd_ACP"/>
</dbReference>
<dbReference type="AlphaFoldDB" id="A0A918IEW2"/>
<dbReference type="Pfam" id="PF00668">
    <property type="entry name" value="Condensation"/>
    <property type="match status" value="1"/>
</dbReference>
<comment type="caution">
    <text evidence="6">The sequence shown here is derived from an EMBL/GenBank/DDBJ whole genome shotgun (WGS) entry which is preliminary data.</text>
</comment>
<dbReference type="SUPFAM" id="SSF47336">
    <property type="entry name" value="ACP-like"/>
    <property type="match status" value="1"/>
</dbReference>
<dbReference type="GO" id="GO:0044550">
    <property type="term" value="P:secondary metabolite biosynthetic process"/>
    <property type="evidence" value="ECO:0007669"/>
    <property type="project" value="TreeGrafter"/>
</dbReference>
<reference evidence="6" key="2">
    <citation type="submission" date="2020-09" db="EMBL/GenBank/DDBJ databases">
        <authorList>
            <person name="Sun Q."/>
            <person name="Ohkuma M."/>
        </authorList>
    </citation>
    <scope>NUCLEOTIDE SEQUENCE</scope>
    <source>
        <strain evidence="6">JCM 4369</strain>
    </source>
</reference>
<dbReference type="Pfam" id="PF00501">
    <property type="entry name" value="AMP-binding"/>
    <property type="match status" value="1"/>
</dbReference>
<dbReference type="InterPro" id="IPR000873">
    <property type="entry name" value="AMP-dep_synth/lig_dom"/>
</dbReference>
<dbReference type="InterPro" id="IPR006162">
    <property type="entry name" value="Ppantetheine_attach_site"/>
</dbReference>
<dbReference type="Proteomes" id="UP000618795">
    <property type="component" value="Unassembled WGS sequence"/>
</dbReference>
<dbReference type="SMART" id="SM00823">
    <property type="entry name" value="PKS_PP"/>
    <property type="match status" value="1"/>
</dbReference>
<dbReference type="Gene3D" id="1.10.1200.10">
    <property type="entry name" value="ACP-like"/>
    <property type="match status" value="1"/>
</dbReference>
<dbReference type="PANTHER" id="PTHR45527">
    <property type="entry name" value="NONRIBOSOMAL PEPTIDE SYNTHETASE"/>
    <property type="match status" value="1"/>
</dbReference>
<feature type="domain" description="Carrier" evidence="5">
    <location>
        <begin position="501"/>
        <end position="576"/>
    </location>
</feature>
<gene>
    <name evidence="6" type="ORF">GCM10010260_43790</name>
</gene>
<proteinExistence type="predicted"/>
<feature type="region of interest" description="Disordered" evidence="4">
    <location>
        <begin position="577"/>
        <end position="596"/>
    </location>
</feature>
<dbReference type="GO" id="GO:0031177">
    <property type="term" value="F:phosphopantetheine binding"/>
    <property type="evidence" value="ECO:0007669"/>
    <property type="project" value="InterPro"/>
</dbReference>
<evidence type="ECO:0000256" key="3">
    <source>
        <dbReference type="ARBA" id="ARBA00022553"/>
    </source>
</evidence>
<evidence type="ECO:0000313" key="6">
    <source>
        <dbReference type="EMBL" id="GGV02255.1"/>
    </source>
</evidence>
<evidence type="ECO:0000256" key="4">
    <source>
        <dbReference type="SAM" id="MobiDB-lite"/>
    </source>
</evidence>
<dbReference type="GO" id="GO:0017000">
    <property type="term" value="P:antibiotic biosynthetic process"/>
    <property type="evidence" value="ECO:0007669"/>
    <property type="project" value="UniProtKB-ARBA"/>
</dbReference>
<sequence length="1042" mass="110455">MRVVPDLLARRTAAAPDRTALVTPDGEKLTYADWYDRTLRAADALLARGLTPGRRVALVIRDRDILDFAVAYLAVQLAGGVPVIASARWSAHELAGLLREAHATGAITSAGLPRPELPNAWHCTTPELITQGRRTEPPDAAGPDDLAQILFTSATTGRAKAVAATHRNLVDAFRDRVVDDPAELARGEVFVHALPLGTNAAQSMLLTCLTEPDVTVVLDGFEPEAFCTAVRTHRATGTLMVPAMAHALLSFTGPHSDDLASLRVLGLTGAATPPPTLARLAALCPEATIKNFYTSTEAWPVGVNTEYDPARPHSVGRPGDADTLLVRLPDGTAAATGQTGEVMLRGGAGAGRGYLGQGDGFAEDDGWVHTGDLGRLDEEGYLYLVDRSSRIISSGGFKIAPQEVEEVLLRHPALADAAVFGIPHPVLGALLVAAVVPDPAAGFTAPPGERELRDHVAAWLSPVKVPHRFLTFDRLPLTAGDKVDVRALRARYEELRPLYEPPVGPTEQAVCAVWQQVLPVDRVGRKDDFFEIGGDSITAVRATALLAERLGVELALSALYDSRTPEALAVAALEAAGRTPHPGDAPAAEPDETDLPCSPLQTKVWEVAEITGAGGRVAPPATNVHHSVLLDGPLDPARLQAAVHRLCARHAILRTVFTERDGRVRQQVTGTARLALRTTALPQAADARHPALAAAVAEADATAFDLTAGPTALLAVFLLGDGTALLRWVFSASVADGWTTGLLTRDLAELYRDPERDPVPAPSFGAHITAWERLLASPEGERRRTHWSRTLADAVALPAFPGGSTDAPLLMDRSSAFELEPSRVNEVKALARFLGATPYAVWVAAYAVVLTAWTPAAPVSFFVPVLGRPWNGSDEVAGPCAAQSALRFAPGADDSVEGLVGNVRDRLVEMQHNLLPTLRGAAGVEIDQLGTMQFVSLAEDVSDPDFGDRRVLPAPDGSRPGGELPEDGWPGCALAAHLGQRTDADGRESHLFDLCHDSRVLPDGPAFLRALDAVLAFVTRSPLGKLSEARAAAVDAWHATSA</sequence>
<evidence type="ECO:0000256" key="1">
    <source>
        <dbReference type="ARBA" id="ARBA00001957"/>
    </source>
</evidence>
<evidence type="ECO:0000313" key="7">
    <source>
        <dbReference type="Proteomes" id="UP000618795"/>
    </source>
</evidence>
<organism evidence="6 7">
    <name type="scientific">Streptomyces filipinensis</name>
    <dbReference type="NCBI Taxonomy" id="66887"/>
    <lineage>
        <taxon>Bacteria</taxon>
        <taxon>Bacillati</taxon>
        <taxon>Actinomycetota</taxon>
        <taxon>Actinomycetes</taxon>
        <taxon>Kitasatosporales</taxon>
        <taxon>Streptomycetaceae</taxon>
        <taxon>Streptomyces</taxon>
    </lineage>
</organism>
<dbReference type="Gene3D" id="3.40.50.12780">
    <property type="entry name" value="N-terminal domain of ligase-like"/>
    <property type="match status" value="1"/>
</dbReference>
<accession>A0A918IEW2</accession>
<dbReference type="Gene3D" id="3.30.300.30">
    <property type="match status" value="1"/>
</dbReference>
<keyword evidence="7" id="KW-1185">Reference proteome</keyword>